<feature type="region of interest" description="Disordered" evidence="1">
    <location>
        <begin position="314"/>
        <end position="401"/>
    </location>
</feature>
<reference evidence="3" key="1">
    <citation type="journal article" date="2020" name="New Phytol.">
        <title>Comparative genomics reveals dynamic genome evolution in host specialist ectomycorrhizal fungi.</title>
        <authorList>
            <person name="Lofgren L.A."/>
            <person name="Nguyen N.H."/>
            <person name="Vilgalys R."/>
            <person name="Ruytinx J."/>
            <person name="Liao H.L."/>
            <person name="Branco S."/>
            <person name="Kuo A."/>
            <person name="LaButti K."/>
            <person name="Lipzen A."/>
            <person name="Andreopoulos W."/>
            <person name="Pangilinan J."/>
            <person name="Riley R."/>
            <person name="Hundley H."/>
            <person name="Na H."/>
            <person name="Barry K."/>
            <person name="Grigoriev I.V."/>
            <person name="Stajich J.E."/>
            <person name="Kennedy P.G."/>
        </authorList>
    </citation>
    <scope>NUCLEOTIDE SEQUENCE</scope>
    <source>
        <strain evidence="3">MN1</strain>
    </source>
</reference>
<feature type="compositionally biased region" description="Polar residues" evidence="1">
    <location>
        <begin position="354"/>
        <end position="365"/>
    </location>
</feature>
<proteinExistence type="predicted"/>
<feature type="region of interest" description="Disordered" evidence="1">
    <location>
        <begin position="458"/>
        <end position="503"/>
    </location>
</feature>
<dbReference type="EMBL" id="JABBWG010000039">
    <property type="protein sequence ID" value="KAG1808255.1"/>
    <property type="molecule type" value="Genomic_DNA"/>
</dbReference>
<dbReference type="PROSITE" id="PS50003">
    <property type="entry name" value="PH_DOMAIN"/>
    <property type="match status" value="1"/>
</dbReference>
<feature type="region of interest" description="Disordered" evidence="1">
    <location>
        <begin position="1"/>
        <end position="30"/>
    </location>
</feature>
<feature type="region of interest" description="Disordered" evidence="1">
    <location>
        <begin position="74"/>
        <end position="100"/>
    </location>
</feature>
<dbReference type="RefSeq" id="XP_041188539.1">
    <property type="nucleotide sequence ID" value="XM_041340938.1"/>
</dbReference>
<feature type="compositionally biased region" description="Polar residues" evidence="1">
    <location>
        <begin position="968"/>
        <end position="977"/>
    </location>
</feature>
<dbReference type="InterPro" id="IPR001849">
    <property type="entry name" value="PH_domain"/>
</dbReference>
<feature type="compositionally biased region" description="Polar residues" evidence="1">
    <location>
        <begin position="484"/>
        <end position="503"/>
    </location>
</feature>
<dbReference type="Proteomes" id="UP000807769">
    <property type="component" value="Unassembled WGS sequence"/>
</dbReference>
<dbReference type="SUPFAM" id="SSF50729">
    <property type="entry name" value="PH domain-like"/>
    <property type="match status" value="1"/>
</dbReference>
<feature type="region of interest" description="Disordered" evidence="1">
    <location>
        <begin position="418"/>
        <end position="445"/>
    </location>
</feature>
<dbReference type="AlphaFoldDB" id="A0A9P7E131"/>
<evidence type="ECO:0000259" key="2">
    <source>
        <dbReference type="PROSITE" id="PS50003"/>
    </source>
</evidence>
<keyword evidence="4" id="KW-1185">Reference proteome</keyword>
<accession>A0A9P7E131</accession>
<feature type="compositionally biased region" description="Basic and acidic residues" evidence="1">
    <location>
        <begin position="993"/>
        <end position="1012"/>
    </location>
</feature>
<comment type="caution">
    <text evidence="3">The sequence shown here is derived from an EMBL/GenBank/DDBJ whole genome shotgun (WGS) entry which is preliminary data.</text>
</comment>
<feature type="region of interest" description="Disordered" evidence="1">
    <location>
        <begin position="956"/>
        <end position="1012"/>
    </location>
</feature>
<feature type="compositionally biased region" description="Low complexity" evidence="1">
    <location>
        <begin position="463"/>
        <end position="473"/>
    </location>
</feature>
<evidence type="ECO:0000313" key="4">
    <source>
        <dbReference type="Proteomes" id="UP000807769"/>
    </source>
</evidence>
<feature type="compositionally biased region" description="Low complexity" evidence="1">
    <location>
        <begin position="322"/>
        <end position="346"/>
    </location>
</feature>
<dbReference type="CDD" id="cd00821">
    <property type="entry name" value="PH"/>
    <property type="match status" value="1"/>
</dbReference>
<name>A0A9P7E131_9AGAM</name>
<evidence type="ECO:0000256" key="1">
    <source>
        <dbReference type="SAM" id="MobiDB-lite"/>
    </source>
</evidence>
<dbReference type="OrthoDB" id="2261329at2759"/>
<evidence type="ECO:0000313" key="3">
    <source>
        <dbReference type="EMBL" id="KAG1808255.1"/>
    </source>
</evidence>
<dbReference type="GeneID" id="64634954"/>
<dbReference type="SMART" id="SM00233">
    <property type="entry name" value="PH"/>
    <property type="match status" value="1"/>
</dbReference>
<feature type="compositionally biased region" description="Polar residues" evidence="1">
    <location>
        <begin position="418"/>
        <end position="431"/>
    </location>
</feature>
<organism evidence="3 4">
    <name type="scientific">Suillus subaureus</name>
    <dbReference type="NCBI Taxonomy" id="48587"/>
    <lineage>
        <taxon>Eukaryota</taxon>
        <taxon>Fungi</taxon>
        <taxon>Dikarya</taxon>
        <taxon>Basidiomycota</taxon>
        <taxon>Agaricomycotina</taxon>
        <taxon>Agaricomycetes</taxon>
        <taxon>Agaricomycetidae</taxon>
        <taxon>Boletales</taxon>
        <taxon>Suillineae</taxon>
        <taxon>Suillaceae</taxon>
        <taxon>Suillus</taxon>
    </lineage>
</organism>
<sequence length="1012" mass="111793">MESTNPAPMRRSFGTTVAGPRRMDAGSLPVLNHDQSYRVDAEQHYFSTSHDHPTVQRRQSAKQLIDRYESISRVGPSTARMPPSAARFHGLSSRSVGKGKRRSLSASLRNFLSVFQKGRKGKDGDDQEEDVPTVVVDAPSMAQIPSMYTESAPLPHDTGAVVLSAGKVSALRHSGALLYLSMSSSSTTSPILPVWTSCNVTLHTPHILITWYTVHGNPSTHVLPLDGCTDVRSVSLNRLDLDEKALLPTQTDHSEPKVFELLFEDRRREKFAASSSQERARWVSAIWDTLLQRQSQGITRVQALTIQTNLQRKSQDYLQPPSASEYTSSEYTSSSDVESETSLTTEQSLPPTPSSKSALSTQSPARFSLHDSPHNRSPMSLLPPRPPSQLSPWSPSPKSPSIAKLGHLSVVTQRLAQIDQTSSPGSASSDSILPHLRGAQTIRPTRARRAFAEIHKIKDEGFSSDSPLSSGGPSPQPRSPASIETYSSRSRSAFVRSGTSLTPAPTLLETPRVIVDGLPVRSPSPSTVDKPGLQVAPITDLIKEGEAMTFDQTTGIREQIAALQRDIQHLPSELAPLLADTTRQSSTEAKEAIISTIQTLVARVEEIQQQDSSSTIQLQGNSIMKILDVMQTQLKSSLPRVLEKLDAIHDNQEREMSTSRARIAMNNLGPPLSTPTPPAEGPTPCLDVDLSDIYAKLDELALLYKTGNTPLSPTLGHPRENAETPEKLAHELLDDKLKAVLDYLNADEEQKKVQLEQQADSVRYLNELNSWLDAFVNKGTTQIQAVATGVEQICKQLGISTSEELRSTSLSGQVQQLLEAARSRVHNEDDLRSTVHELIQVVQEHLTHGNEQRKALVTDSVMEIINRQRADQEQMLRALSSELTEEIRGERLRFVEAMKEATAINVQAHVEHFKAELGREVAVMTQDVGRLHKEKQAIEQQIADLFAFYSKQKQESEAPYRRVPPRSSGPQNVQNIAGSELPQRRPLPSPENHGVDDIRFQRRDPRTRIRAE</sequence>
<gene>
    <name evidence="3" type="ORF">BJ212DRAFT_1485192</name>
</gene>
<feature type="domain" description="PH" evidence="2">
    <location>
        <begin position="170"/>
        <end position="291"/>
    </location>
</feature>
<feature type="compositionally biased region" description="Pro residues" evidence="1">
    <location>
        <begin position="381"/>
        <end position="398"/>
    </location>
</feature>
<protein>
    <recommendedName>
        <fullName evidence="2">PH domain-containing protein</fullName>
    </recommendedName>
</protein>